<keyword evidence="2" id="KW-1185">Reference proteome</keyword>
<proteinExistence type="predicted"/>
<dbReference type="InterPro" id="IPR012675">
    <property type="entry name" value="Beta-grasp_dom_sf"/>
</dbReference>
<comment type="caution">
    <text evidence="1">The sequence shown here is derived from an EMBL/GenBank/DDBJ whole genome shotgun (WGS) entry which is preliminary data.</text>
</comment>
<dbReference type="STRING" id="1432562.WN59_00555"/>
<evidence type="ECO:0000313" key="2">
    <source>
        <dbReference type="Proteomes" id="UP000034287"/>
    </source>
</evidence>
<dbReference type="PATRIC" id="fig|1432562.3.peg.113"/>
<dbReference type="Proteomes" id="UP000034287">
    <property type="component" value="Unassembled WGS sequence"/>
</dbReference>
<organism evidence="1 2">
    <name type="scientific">Salinicoccus sediminis</name>
    <dbReference type="NCBI Taxonomy" id="1432562"/>
    <lineage>
        <taxon>Bacteria</taxon>
        <taxon>Bacillati</taxon>
        <taxon>Bacillota</taxon>
        <taxon>Bacilli</taxon>
        <taxon>Bacillales</taxon>
        <taxon>Staphylococcaceae</taxon>
        <taxon>Salinicoccus</taxon>
    </lineage>
</organism>
<protein>
    <submittedName>
        <fullName evidence="1">Thiamine biosynthesis protein ThiS</fullName>
    </submittedName>
</protein>
<dbReference type="Gene3D" id="3.10.20.30">
    <property type="match status" value="1"/>
</dbReference>
<dbReference type="PANTHER" id="PTHR34472">
    <property type="entry name" value="SULFUR CARRIER PROTEIN THIS"/>
    <property type="match status" value="1"/>
</dbReference>
<dbReference type="Pfam" id="PF02597">
    <property type="entry name" value="ThiS"/>
    <property type="match status" value="1"/>
</dbReference>
<dbReference type="SUPFAM" id="SSF54285">
    <property type="entry name" value="MoaD/ThiS"/>
    <property type="match status" value="1"/>
</dbReference>
<dbReference type="NCBIfam" id="TIGR01683">
    <property type="entry name" value="thiS"/>
    <property type="match status" value="1"/>
</dbReference>
<dbReference type="AlphaFoldDB" id="A0A0M2SMB6"/>
<dbReference type="CDD" id="cd00565">
    <property type="entry name" value="Ubl_ThiS"/>
    <property type="match status" value="1"/>
</dbReference>
<dbReference type="InterPro" id="IPR016155">
    <property type="entry name" value="Mopterin_synth/thiamin_S_b"/>
</dbReference>
<name>A0A0M2SMB6_9STAP</name>
<sequence length="67" mass="7535">MHLVINGNSMELGDEVSSVTTLLEHLGLAEKPVIIEHNRDILKQEHYRQRMLENGDTLEIVHFVGGG</sequence>
<dbReference type="PANTHER" id="PTHR34472:SF1">
    <property type="entry name" value="SULFUR CARRIER PROTEIN THIS"/>
    <property type="match status" value="1"/>
</dbReference>
<dbReference type="InterPro" id="IPR003749">
    <property type="entry name" value="ThiS/MoaD-like"/>
</dbReference>
<dbReference type="EMBL" id="LAYZ01000001">
    <property type="protein sequence ID" value="KKK35363.1"/>
    <property type="molecule type" value="Genomic_DNA"/>
</dbReference>
<accession>A0A0M2SMB6</accession>
<dbReference type="InterPro" id="IPR010035">
    <property type="entry name" value="Thi_S"/>
</dbReference>
<gene>
    <name evidence="1" type="ORF">WN59_00555</name>
</gene>
<evidence type="ECO:0000313" key="1">
    <source>
        <dbReference type="EMBL" id="KKK35363.1"/>
    </source>
</evidence>
<reference evidence="1 2" key="1">
    <citation type="submission" date="2015-04" db="EMBL/GenBank/DDBJ databases">
        <title>Taxonomic description and genome sequence of Salinicoccus sediminis sp. nov., a novel hyper halotolerant bacterium isolated from marine sediment.</title>
        <authorList>
            <person name="Mathan Kumar R."/>
            <person name="Kaur G."/>
            <person name="Kumar N."/>
            <person name="Kumar A."/>
            <person name="Singh N.K."/>
            <person name="Kaur N."/>
            <person name="Mayilraj S."/>
        </authorList>
    </citation>
    <scope>NUCLEOTIDE SEQUENCE [LARGE SCALE GENOMIC DNA]</scope>
    <source>
        <strain evidence="1 2">SV-16</strain>
    </source>
</reference>